<gene>
    <name evidence="3" type="primary">sle_43900</name>
</gene>
<proteinExistence type="predicted"/>
<feature type="domain" description="MrfA-like Zn-binding" evidence="2">
    <location>
        <begin position="488"/>
        <end position="585"/>
    </location>
</feature>
<dbReference type="NCBIfam" id="NF038324">
    <property type="entry name" value="DrmB_fam"/>
    <property type="match status" value="1"/>
</dbReference>
<dbReference type="Proteomes" id="UP000035016">
    <property type="component" value="Chromosome Chromosome"/>
</dbReference>
<sequence length="622" mass="68543">MTPPPARRRRNTTNGTAPALNLPRRGSVRRAQAISTYGVGSLIAVDHESFIVSGLDEADRSWSKDESPVIHERRLARLLGVDCFRLPPASEDGSQDGLRVRRFPLLHSCPECNELQPHRDFAPPAGRSICGTCEVDLVPSRFVVACEAGHLDEFPYRQWVHRSPDRGSTRVGTCGGKLRMRTTGRTSSLRSIVISCTCGQVPEVSMEGSFRRNALKDLGLTCRGARPWLGTSATDPAGCGLPLRTLQRGSSSVWQPVLKSALSIPPWSNGRADPLAEHWDALRQFDNREHIGIYLKGAFRGECPIPLDEVMTLLDAEREEDPKGETTPTFDHRYRALRNKEYERLRSGNDESEHTRDEQFVCETPLGDRSVLQPLGITGPMLVKKLREVRALKAFTRLVDAESTTDAKEMPLSEKPLRWLPAIEVQGEGVFLRLDEDRLDTWEKATAVAARAERMRTAHQRVLEQRADDPSRAVPSPATPRMVLLHTLAHVLINEWSLEAGYPAASLRERLYAGDDMAGVLIYTATTDSAGSLGGLVAQGEPEVLDRTVRSALRRAEWCSSDPLCMEAEAAGSTGTNLAACHACVMLPETSCEHNNILLDRALLVGTPDEPDLGFFGPVCVS</sequence>
<dbReference type="AlphaFoldDB" id="A0A0F7VZ40"/>
<feature type="region of interest" description="Disordered" evidence="1">
    <location>
        <begin position="1"/>
        <end position="22"/>
    </location>
</feature>
<feature type="compositionally biased region" description="Basic residues" evidence="1">
    <location>
        <begin position="1"/>
        <end position="11"/>
    </location>
</feature>
<dbReference type="InterPro" id="IPR018973">
    <property type="entry name" value="MZB"/>
</dbReference>
<dbReference type="EMBL" id="LN831790">
    <property type="protein sequence ID" value="CQR63848.1"/>
    <property type="molecule type" value="Genomic_DNA"/>
</dbReference>
<evidence type="ECO:0000256" key="1">
    <source>
        <dbReference type="SAM" id="MobiDB-lite"/>
    </source>
</evidence>
<dbReference type="RefSeq" id="WP_029381629.1">
    <property type="nucleotide sequence ID" value="NZ_AZSD01000051.1"/>
</dbReference>
<protein>
    <recommendedName>
        <fullName evidence="2">MrfA-like Zn-binding domain-containing protein</fullName>
    </recommendedName>
</protein>
<name>A0A0F7VZ40_STRLW</name>
<evidence type="ECO:0000259" key="2">
    <source>
        <dbReference type="Pfam" id="PF09369"/>
    </source>
</evidence>
<dbReference type="KEGG" id="sle:sle_43900"/>
<accession>A0A0F7VZ40</accession>
<evidence type="ECO:0000313" key="4">
    <source>
        <dbReference type="Proteomes" id="UP000035016"/>
    </source>
</evidence>
<dbReference type="InterPro" id="IPR047721">
    <property type="entry name" value="DrmB"/>
</dbReference>
<evidence type="ECO:0000313" key="3">
    <source>
        <dbReference type="EMBL" id="CQR63848.1"/>
    </source>
</evidence>
<dbReference type="Pfam" id="PF09369">
    <property type="entry name" value="MZB"/>
    <property type="match status" value="1"/>
</dbReference>
<reference evidence="3 4" key="1">
    <citation type="submission" date="2015-02" db="EMBL/GenBank/DDBJ databases">
        <authorList>
            <person name="Gomez-Escribano P.J."/>
        </authorList>
    </citation>
    <scope>NUCLEOTIDE SEQUENCE [LARGE SCALE GENOMIC DNA]</scope>
    <source>
        <strain evidence="4">C34 (DSM 42122 / NRRL B-24963)</strain>
    </source>
</reference>
<organism evidence="3 4">
    <name type="scientific">Streptomyces leeuwenhoekii</name>
    <dbReference type="NCBI Taxonomy" id="1437453"/>
    <lineage>
        <taxon>Bacteria</taxon>
        <taxon>Bacillati</taxon>
        <taxon>Actinomycetota</taxon>
        <taxon>Actinomycetes</taxon>
        <taxon>Kitasatosporales</taxon>
        <taxon>Streptomycetaceae</taxon>
        <taxon>Streptomyces</taxon>
    </lineage>
</organism>